<reference evidence="1 2" key="1">
    <citation type="submission" date="2019-03" db="EMBL/GenBank/DDBJ databases">
        <title>Genomics of glacier-inhabiting Cryobacterium strains.</title>
        <authorList>
            <person name="Liu Q."/>
            <person name="Xin Y.-H."/>
        </authorList>
    </citation>
    <scope>NUCLEOTIDE SEQUENCE [LARGE SCALE GENOMIC DNA]</scope>
    <source>
        <strain evidence="1 2">TMT1-1</strain>
    </source>
</reference>
<evidence type="ECO:0000313" key="2">
    <source>
        <dbReference type="Proteomes" id="UP000298424"/>
    </source>
</evidence>
<sequence length="137" mass="14779">MAERNRPLAMGPAQILAGSSNAFSVQPTAPTTAEPAALIGATVETRLAAELARLVADEITLDAFTPALQGYVLHGHRLALASLLPELTRAEQERDQANSSADRYYVAAFNPRKPIHIGPSYRELEKTRHEIYSGGAK</sequence>
<protein>
    <submittedName>
        <fullName evidence="1">Uncharacterized protein</fullName>
    </submittedName>
</protein>
<comment type="caution">
    <text evidence="1">The sequence shown here is derived from an EMBL/GenBank/DDBJ whole genome shotgun (WGS) entry which is preliminary data.</text>
</comment>
<dbReference type="RefSeq" id="WP_134572270.1">
    <property type="nucleotide sequence ID" value="NZ_SOGT01000011.1"/>
</dbReference>
<evidence type="ECO:0000313" key="1">
    <source>
        <dbReference type="EMBL" id="TFD25870.1"/>
    </source>
</evidence>
<proteinExistence type="predicted"/>
<keyword evidence="2" id="KW-1185">Reference proteome</keyword>
<name>A0A4R8ZEG4_9MICO</name>
<dbReference type="Proteomes" id="UP000298424">
    <property type="component" value="Unassembled WGS sequence"/>
</dbReference>
<dbReference type="OrthoDB" id="5125356at2"/>
<dbReference type="EMBL" id="SOGT01000011">
    <property type="protein sequence ID" value="TFD25870.1"/>
    <property type="molecule type" value="Genomic_DNA"/>
</dbReference>
<gene>
    <name evidence="1" type="ORF">E3T27_08685</name>
</gene>
<accession>A0A4R8ZEG4</accession>
<organism evidence="1 2">
    <name type="scientific">Cryobacterium lyxosi</name>
    <dbReference type="NCBI Taxonomy" id="1259228"/>
    <lineage>
        <taxon>Bacteria</taxon>
        <taxon>Bacillati</taxon>
        <taxon>Actinomycetota</taxon>
        <taxon>Actinomycetes</taxon>
        <taxon>Micrococcales</taxon>
        <taxon>Microbacteriaceae</taxon>
        <taxon>Cryobacterium</taxon>
    </lineage>
</organism>
<dbReference type="AlphaFoldDB" id="A0A4R8ZEG4"/>